<dbReference type="Proteomes" id="UP001419268">
    <property type="component" value="Unassembled WGS sequence"/>
</dbReference>
<name>A0AAP0JTL9_9MAGN</name>
<keyword evidence="2" id="KW-1185">Reference proteome</keyword>
<dbReference type="AlphaFoldDB" id="A0AAP0JTL9"/>
<accession>A0AAP0JTL9</accession>
<gene>
    <name evidence="1" type="ORF">Scep_009275</name>
</gene>
<sequence length="56" mass="6421">MFNIPKYPKKLQFHCFTTTIKALSLPPHLQPKGPLSTLSMNAYISETNQFKEPKTI</sequence>
<reference evidence="1 2" key="1">
    <citation type="submission" date="2024-01" db="EMBL/GenBank/DDBJ databases">
        <title>Genome assemblies of Stephania.</title>
        <authorList>
            <person name="Yang L."/>
        </authorList>
    </citation>
    <scope>NUCLEOTIDE SEQUENCE [LARGE SCALE GENOMIC DNA]</scope>
    <source>
        <strain evidence="1">JXDWG</strain>
        <tissue evidence="1">Leaf</tissue>
    </source>
</reference>
<comment type="caution">
    <text evidence="1">The sequence shown here is derived from an EMBL/GenBank/DDBJ whole genome shotgun (WGS) entry which is preliminary data.</text>
</comment>
<evidence type="ECO:0000313" key="2">
    <source>
        <dbReference type="Proteomes" id="UP001419268"/>
    </source>
</evidence>
<evidence type="ECO:0000313" key="1">
    <source>
        <dbReference type="EMBL" id="KAK9139594.1"/>
    </source>
</evidence>
<protein>
    <submittedName>
        <fullName evidence="1">Uncharacterized protein</fullName>
    </submittedName>
</protein>
<dbReference type="EMBL" id="JBBNAG010000004">
    <property type="protein sequence ID" value="KAK9139594.1"/>
    <property type="molecule type" value="Genomic_DNA"/>
</dbReference>
<proteinExistence type="predicted"/>
<organism evidence="1 2">
    <name type="scientific">Stephania cephalantha</name>
    <dbReference type="NCBI Taxonomy" id="152367"/>
    <lineage>
        <taxon>Eukaryota</taxon>
        <taxon>Viridiplantae</taxon>
        <taxon>Streptophyta</taxon>
        <taxon>Embryophyta</taxon>
        <taxon>Tracheophyta</taxon>
        <taxon>Spermatophyta</taxon>
        <taxon>Magnoliopsida</taxon>
        <taxon>Ranunculales</taxon>
        <taxon>Menispermaceae</taxon>
        <taxon>Menispermoideae</taxon>
        <taxon>Cissampelideae</taxon>
        <taxon>Stephania</taxon>
    </lineage>
</organism>